<dbReference type="Pfam" id="PF00891">
    <property type="entry name" value="Methyltransf_2"/>
    <property type="match status" value="2"/>
</dbReference>
<sequence>MLNFGSTCFRYHIKDAILEGGAPFYKEHDISPFVHSGKDPSCNKLFNNAMADMSIIVMKKILGNYKGFEGISTLVDMGAVVEHPYEWLFLSIQLLRVSASTYFIHFEFNIKQFLGVMKVAEDMFTSVPKEDAIFVKSIFYNWHDEHCLKFMKNCYTALPNHDKVIACEYFLPVIPKTNIATRMAYHFDITYKGFEGINPLVDMGGNKRASLSLIVSKYRPHIRGINFDLPHVVTDRSDFSGIHRLFILIITCNLFIYWSL</sequence>
<protein>
    <recommendedName>
        <fullName evidence="4">O-methyltransferase C-terminal domain-containing protein</fullName>
    </recommendedName>
</protein>
<evidence type="ECO:0000256" key="3">
    <source>
        <dbReference type="ARBA" id="ARBA00022691"/>
    </source>
</evidence>
<name>A0A9Q1JNW6_9CARY</name>
<dbReference type="InterPro" id="IPR001077">
    <property type="entry name" value="COMT_C"/>
</dbReference>
<dbReference type="GO" id="GO:0008171">
    <property type="term" value="F:O-methyltransferase activity"/>
    <property type="evidence" value="ECO:0007669"/>
    <property type="project" value="InterPro"/>
</dbReference>
<keyword evidence="1" id="KW-0489">Methyltransferase</keyword>
<dbReference type="PROSITE" id="PS51683">
    <property type="entry name" value="SAM_OMT_II"/>
    <property type="match status" value="1"/>
</dbReference>
<keyword evidence="2" id="KW-0808">Transferase</keyword>
<feature type="domain" description="O-methyltransferase C-terminal" evidence="4">
    <location>
        <begin position="11"/>
        <end position="184"/>
    </location>
</feature>
<dbReference type="SUPFAM" id="SSF53335">
    <property type="entry name" value="S-adenosyl-L-methionine-dependent methyltransferases"/>
    <property type="match status" value="2"/>
</dbReference>
<dbReference type="OrthoDB" id="1606438at2759"/>
<evidence type="ECO:0000313" key="6">
    <source>
        <dbReference type="Proteomes" id="UP001153076"/>
    </source>
</evidence>
<evidence type="ECO:0000256" key="1">
    <source>
        <dbReference type="ARBA" id="ARBA00022603"/>
    </source>
</evidence>
<keyword evidence="6" id="KW-1185">Reference proteome</keyword>
<dbReference type="InterPro" id="IPR016461">
    <property type="entry name" value="COMT-like"/>
</dbReference>
<evidence type="ECO:0000256" key="2">
    <source>
        <dbReference type="ARBA" id="ARBA00022679"/>
    </source>
</evidence>
<dbReference type="InterPro" id="IPR029063">
    <property type="entry name" value="SAM-dependent_MTases_sf"/>
</dbReference>
<reference evidence="5" key="1">
    <citation type="submission" date="2022-04" db="EMBL/GenBank/DDBJ databases">
        <title>Carnegiea gigantea Genome sequencing and assembly v2.</title>
        <authorList>
            <person name="Copetti D."/>
            <person name="Sanderson M.J."/>
            <person name="Burquez A."/>
            <person name="Wojciechowski M.F."/>
        </authorList>
    </citation>
    <scope>NUCLEOTIDE SEQUENCE</scope>
    <source>
        <strain evidence="5">SGP5-SGP5p</strain>
        <tissue evidence="5">Aerial part</tissue>
    </source>
</reference>
<dbReference type="PANTHER" id="PTHR11746">
    <property type="entry name" value="O-METHYLTRANSFERASE"/>
    <property type="match status" value="1"/>
</dbReference>
<gene>
    <name evidence="5" type="ORF">Cgig2_023284</name>
</gene>
<evidence type="ECO:0000259" key="4">
    <source>
        <dbReference type="Pfam" id="PF00891"/>
    </source>
</evidence>
<proteinExistence type="predicted"/>
<evidence type="ECO:0000313" key="5">
    <source>
        <dbReference type="EMBL" id="KAJ8427908.1"/>
    </source>
</evidence>
<feature type="domain" description="O-methyltransferase C-terminal" evidence="4">
    <location>
        <begin position="191"/>
        <end position="236"/>
    </location>
</feature>
<dbReference type="GO" id="GO:0032259">
    <property type="term" value="P:methylation"/>
    <property type="evidence" value="ECO:0007669"/>
    <property type="project" value="UniProtKB-KW"/>
</dbReference>
<comment type="caution">
    <text evidence="5">The sequence shown here is derived from an EMBL/GenBank/DDBJ whole genome shotgun (WGS) entry which is preliminary data.</text>
</comment>
<dbReference type="AlphaFoldDB" id="A0A9Q1JNW6"/>
<dbReference type="Proteomes" id="UP001153076">
    <property type="component" value="Unassembled WGS sequence"/>
</dbReference>
<accession>A0A9Q1JNW6</accession>
<dbReference type="EMBL" id="JAKOGI010001074">
    <property type="protein sequence ID" value="KAJ8427908.1"/>
    <property type="molecule type" value="Genomic_DNA"/>
</dbReference>
<dbReference type="Gene3D" id="3.40.50.150">
    <property type="entry name" value="Vaccinia Virus protein VP39"/>
    <property type="match status" value="3"/>
</dbReference>
<organism evidence="5 6">
    <name type="scientific">Carnegiea gigantea</name>
    <dbReference type="NCBI Taxonomy" id="171969"/>
    <lineage>
        <taxon>Eukaryota</taxon>
        <taxon>Viridiplantae</taxon>
        <taxon>Streptophyta</taxon>
        <taxon>Embryophyta</taxon>
        <taxon>Tracheophyta</taxon>
        <taxon>Spermatophyta</taxon>
        <taxon>Magnoliopsida</taxon>
        <taxon>eudicotyledons</taxon>
        <taxon>Gunneridae</taxon>
        <taxon>Pentapetalae</taxon>
        <taxon>Caryophyllales</taxon>
        <taxon>Cactineae</taxon>
        <taxon>Cactaceae</taxon>
        <taxon>Cactoideae</taxon>
        <taxon>Echinocereeae</taxon>
        <taxon>Carnegiea</taxon>
    </lineage>
</organism>
<keyword evidence="3" id="KW-0949">S-adenosyl-L-methionine</keyword>